<keyword evidence="3 5" id="KW-1133">Transmembrane helix</keyword>
<evidence type="ECO:0000256" key="3">
    <source>
        <dbReference type="ARBA" id="ARBA00022989"/>
    </source>
</evidence>
<dbReference type="InterPro" id="IPR022764">
    <property type="entry name" value="Peptidase_S54_rhomboid_dom"/>
</dbReference>
<feature type="transmembrane region" description="Helical" evidence="5">
    <location>
        <begin position="59"/>
        <end position="78"/>
    </location>
</feature>
<dbReference type="AlphaFoldDB" id="A0A955I9R1"/>
<reference evidence="7" key="2">
    <citation type="journal article" date="2021" name="Microbiome">
        <title>Successional dynamics and alternative stable states in a saline activated sludge microbial community over 9 years.</title>
        <authorList>
            <person name="Wang Y."/>
            <person name="Ye J."/>
            <person name="Ju F."/>
            <person name="Liu L."/>
            <person name="Boyd J.A."/>
            <person name="Deng Y."/>
            <person name="Parks D.H."/>
            <person name="Jiang X."/>
            <person name="Yin X."/>
            <person name="Woodcroft B.J."/>
            <person name="Tyson G.W."/>
            <person name="Hugenholtz P."/>
            <person name="Polz M.F."/>
            <person name="Zhang T."/>
        </authorList>
    </citation>
    <scope>NUCLEOTIDE SEQUENCE</scope>
    <source>
        <strain evidence="7">HKST-UBA15</strain>
    </source>
</reference>
<keyword evidence="7" id="KW-0378">Hydrolase</keyword>
<dbReference type="GO" id="GO:0006508">
    <property type="term" value="P:proteolysis"/>
    <property type="evidence" value="ECO:0007669"/>
    <property type="project" value="UniProtKB-KW"/>
</dbReference>
<feature type="transmembrane region" description="Helical" evidence="5">
    <location>
        <begin position="232"/>
        <end position="252"/>
    </location>
</feature>
<name>A0A955I9R1_9BACT</name>
<dbReference type="InterPro" id="IPR050925">
    <property type="entry name" value="Rhomboid_protease_S54"/>
</dbReference>
<organism evidence="7 8">
    <name type="scientific">Candidatus Dojkabacteria bacterium</name>
    <dbReference type="NCBI Taxonomy" id="2099670"/>
    <lineage>
        <taxon>Bacteria</taxon>
        <taxon>Candidatus Dojkabacteria</taxon>
    </lineage>
</organism>
<keyword evidence="2 5" id="KW-0812">Transmembrane</keyword>
<evidence type="ECO:0000256" key="1">
    <source>
        <dbReference type="ARBA" id="ARBA00004141"/>
    </source>
</evidence>
<evidence type="ECO:0000256" key="5">
    <source>
        <dbReference type="SAM" id="Phobius"/>
    </source>
</evidence>
<dbReference type="Gene3D" id="1.20.1540.10">
    <property type="entry name" value="Rhomboid-like"/>
    <property type="match status" value="1"/>
</dbReference>
<accession>A0A955I9R1</accession>
<dbReference type="PANTHER" id="PTHR43731">
    <property type="entry name" value="RHOMBOID PROTEASE"/>
    <property type="match status" value="1"/>
</dbReference>
<evidence type="ECO:0000256" key="4">
    <source>
        <dbReference type="ARBA" id="ARBA00023136"/>
    </source>
</evidence>
<dbReference type="PANTHER" id="PTHR43731:SF26">
    <property type="entry name" value="RHOMBOID-LIKE PROTEIN 10, CHLOROPLASTIC"/>
    <property type="match status" value="1"/>
</dbReference>
<dbReference type="EMBL" id="JAGQLL010000055">
    <property type="protein sequence ID" value="MCA9380391.1"/>
    <property type="molecule type" value="Genomic_DNA"/>
</dbReference>
<feature type="transmembrane region" description="Helical" evidence="5">
    <location>
        <begin position="99"/>
        <end position="124"/>
    </location>
</feature>
<feature type="transmembrane region" description="Helical" evidence="5">
    <location>
        <begin position="200"/>
        <end position="220"/>
    </location>
</feature>
<feature type="domain" description="Peptidase S54 rhomboid" evidence="6">
    <location>
        <begin position="57"/>
        <end position="213"/>
    </location>
</feature>
<gene>
    <name evidence="7" type="ORF">KC675_04395</name>
</gene>
<dbReference type="GO" id="GO:0004252">
    <property type="term" value="F:serine-type endopeptidase activity"/>
    <property type="evidence" value="ECO:0007669"/>
    <property type="project" value="InterPro"/>
</dbReference>
<dbReference type="InterPro" id="IPR035952">
    <property type="entry name" value="Rhomboid-like_sf"/>
</dbReference>
<evidence type="ECO:0000313" key="7">
    <source>
        <dbReference type="EMBL" id="MCA9380391.1"/>
    </source>
</evidence>
<comment type="subcellular location">
    <subcellularLocation>
        <location evidence="1">Membrane</location>
        <topology evidence="1">Multi-pass membrane protein</topology>
    </subcellularLocation>
</comment>
<evidence type="ECO:0000259" key="6">
    <source>
        <dbReference type="Pfam" id="PF01694"/>
    </source>
</evidence>
<sequence length="256" mass="28157">MNLRELYLKLKLSFSAVTLLIVINVIFFLLSTIIGTFIGSTSALRLLGAEFVPDILRGQYWRFVLPAFLHAGIFHLILNMWALYHLGGAIETFYGHGKVLVVYVITGFFGSVLSVIATLSQVYFSQSNDGFSISVGSSAAVFGFVGLLIGNKFKKNTFSVSIDNYINTSQLWFFVGINILFGLGVNFMGSGFAINNFAHIGGFLAGIVLGIFLDLINTTYQSKPKILLEKLLYVFAAILVILSLIGQSIYVLTNIY</sequence>
<keyword evidence="7" id="KW-0645">Protease</keyword>
<evidence type="ECO:0000313" key="8">
    <source>
        <dbReference type="Proteomes" id="UP000745577"/>
    </source>
</evidence>
<dbReference type="SUPFAM" id="SSF144091">
    <property type="entry name" value="Rhomboid-like"/>
    <property type="match status" value="1"/>
</dbReference>
<dbReference type="Pfam" id="PF01694">
    <property type="entry name" value="Rhomboid"/>
    <property type="match status" value="1"/>
</dbReference>
<evidence type="ECO:0000256" key="2">
    <source>
        <dbReference type="ARBA" id="ARBA00022692"/>
    </source>
</evidence>
<dbReference type="EC" id="3.4.21.105" evidence="7"/>
<comment type="caution">
    <text evidence="7">The sequence shown here is derived from an EMBL/GenBank/DDBJ whole genome shotgun (WGS) entry which is preliminary data.</text>
</comment>
<dbReference type="GO" id="GO:0016020">
    <property type="term" value="C:membrane"/>
    <property type="evidence" value="ECO:0007669"/>
    <property type="project" value="UniProtKB-SubCell"/>
</dbReference>
<feature type="transmembrane region" description="Helical" evidence="5">
    <location>
        <begin position="12"/>
        <end position="39"/>
    </location>
</feature>
<proteinExistence type="predicted"/>
<feature type="transmembrane region" description="Helical" evidence="5">
    <location>
        <begin position="171"/>
        <end position="194"/>
    </location>
</feature>
<keyword evidence="4 5" id="KW-0472">Membrane</keyword>
<reference evidence="7" key="1">
    <citation type="submission" date="2020-04" db="EMBL/GenBank/DDBJ databases">
        <authorList>
            <person name="Zhang T."/>
        </authorList>
    </citation>
    <scope>NUCLEOTIDE SEQUENCE</scope>
    <source>
        <strain evidence="7">HKST-UBA15</strain>
    </source>
</reference>
<protein>
    <submittedName>
        <fullName evidence="7">Rhomboid family intramembrane serine protease</fullName>
        <ecNumber evidence="7">3.4.21.105</ecNumber>
    </submittedName>
</protein>
<dbReference type="Proteomes" id="UP000745577">
    <property type="component" value="Unassembled WGS sequence"/>
</dbReference>
<feature type="transmembrane region" description="Helical" evidence="5">
    <location>
        <begin position="130"/>
        <end position="150"/>
    </location>
</feature>